<dbReference type="Gene3D" id="1.10.860.10">
    <property type="entry name" value="DNAb Helicase, Chain A"/>
    <property type="match status" value="1"/>
</dbReference>
<comment type="caution">
    <text evidence="15">The sequence shown here is derived from an EMBL/GenBank/DDBJ whole genome shotgun (WGS) entry which is preliminary data.</text>
</comment>
<dbReference type="EC" id="5.6.2.3" evidence="12 13"/>
<dbReference type="RefSeq" id="WP_124210558.1">
    <property type="nucleotide sequence ID" value="NZ_CP016615.1"/>
</dbReference>
<dbReference type="FunFam" id="1.10.860.10:FF:000001">
    <property type="entry name" value="Replicative DNA helicase"/>
    <property type="match status" value="1"/>
</dbReference>
<sequence length="484" mass="54260">MAKFKPQKPERTVDSQLEQINIAPHSIEAEQAVLGALMLSSEQWDNVAERLSSQDFYNFAHRTIYEQMTELVRDHQPIDLITLDQALKNKGVLQDIGGLAYLAELSKNTPSVANVLTYADIISERAIRRELIAVSNRIAELSYQPKGMPVKDVLDEAERTVFQIAEKRTSSSEGPKNIDSILINTLARIELLAANRENNGITGVSTGFIDLDKKTAGLQPSDLIIVAARPSMGKTTFAMNLCENAALEDIEETDENGNKVKTPNKPVLIFSLEMPADQIMMRMLASLSRVDQTKIRTGQIYDDDDWSKISSTMAILQSRKNIYIDDSSGLTPTELRSRARRVYRENGGLSLIMVDYLQLMRAPGFADNRTLEIAEISRSLKALAKELQVPVVALSQLNRSLEQRADKRPVNSDLRESGSIEQDADLIMFIYRDEVYNDNSEHKGTADIIIGKQRNGPIGRVRLTFQGQYSRFDNYQGPAYDNED</sequence>
<evidence type="ECO:0000256" key="9">
    <source>
        <dbReference type="ARBA" id="ARBA00023235"/>
    </source>
</evidence>
<dbReference type="Proteomes" id="UP000281691">
    <property type="component" value="Unassembled WGS sequence"/>
</dbReference>
<reference evidence="15 16" key="1">
    <citation type="submission" date="2018-11" db="EMBL/GenBank/DDBJ databases">
        <title>Genomic Encyclopedia of Type Strains, Phase IV (KMG-IV): sequencing the most valuable type-strain genomes for metagenomic binning, comparative biology and taxonomic classification.</title>
        <authorList>
            <person name="Goeker M."/>
        </authorList>
    </citation>
    <scope>NUCLEOTIDE SEQUENCE [LARGE SCALE GENOMIC DNA]</scope>
    <source>
        <strain evidence="15 16">DSM 27238</strain>
    </source>
</reference>
<dbReference type="AlphaFoldDB" id="A0A3N4W8W7"/>
<evidence type="ECO:0000256" key="10">
    <source>
        <dbReference type="ARBA" id="ARBA00044932"/>
    </source>
</evidence>
<dbReference type="Pfam" id="PF03796">
    <property type="entry name" value="DnaB_C"/>
    <property type="match status" value="1"/>
</dbReference>
<dbReference type="EMBL" id="RKQP01000001">
    <property type="protein sequence ID" value="RPE85987.1"/>
    <property type="molecule type" value="Genomic_DNA"/>
</dbReference>
<dbReference type="GO" id="GO:0005524">
    <property type="term" value="F:ATP binding"/>
    <property type="evidence" value="ECO:0007669"/>
    <property type="project" value="UniProtKB-UniRule"/>
</dbReference>
<evidence type="ECO:0000256" key="2">
    <source>
        <dbReference type="ARBA" id="ARBA00022515"/>
    </source>
</evidence>
<keyword evidence="2 13" id="KW-0639">Primosome</keyword>
<keyword evidence="9" id="KW-0413">Isomerase</keyword>
<gene>
    <name evidence="15" type="ORF">EDC46_0377</name>
</gene>
<evidence type="ECO:0000256" key="3">
    <source>
        <dbReference type="ARBA" id="ARBA00022705"/>
    </source>
</evidence>
<evidence type="ECO:0000256" key="12">
    <source>
        <dbReference type="NCBIfam" id="TIGR00665"/>
    </source>
</evidence>
<dbReference type="NCBIfam" id="NF005369">
    <property type="entry name" value="PRK06904.1"/>
    <property type="match status" value="1"/>
</dbReference>
<keyword evidence="3 13" id="KW-0235">DNA replication</keyword>
<keyword evidence="6 13" id="KW-0347">Helicase</keyword>
<keyword evidence="8 13" id="KW-0238">DNA-binding</keyword>
<dbReference type="InterPro" id="IPR003593">
    <property type="entry name" value="AAA+_ATPase"/>
</dbReference>
<dbReference type="GO" id="GO:0043139">
    <property type="term" value="F:5'-3' DNA helicase activity"/>
    <property type="evidence" value="ECO:0007669"/>
    <property type="project" value="UniProtKB-EC"/>
</dbReference>
<evidence type="ECO:0000256" key="5">
    <source>
        <dbReference type="ARBA" id="ARBA00022801"/>
    </source>
</evidence>
<dbReference type="InterPro" id="IPR007693">
    <property type="entry name" value="DNA_helicase_DnaB-like_N"/>
</dbReference>
<evidence type="ECO:0000256" key="1">
    <source>
        <dbReference type="ARBA" id="ARBA00008428"/>
    </source>
</evidence>
<evidence type="ECO:0000259" key="14">
    <source>
        <dbReference type="PROSITE" id="PS51199"/>
    </source>
</evidence>
<comment type="similarity">
    <text evidence="1 13">Belongs to the helicase family. DnaB subfamily.</text>
</comment>
<dbReference type="GO" id="GO:0016887">
    <property type="term" value="F:ATP hydrolysis activity"/>
    <property type="evidence" value="ECO:0007669"/>
    <property type="project" value="RHEA"/>
</dbReference>
<dbReference type="Gene3D" id="3.40.50.300">
    <property type="entry name" value="P-loop containing nucleotide triphosphate hydrolases"/>
    <property type="match status" value="1"/>
</dbReference>
<evidence type="ECO:0000313" key="16">
    <source>
        <dbReference type="Proteomes" id="UP000281691"/>
    </source>
</evidence>
<keyword evidence="7 13" id="KW-0067">ATP-binding</keyword>
<dbReference type="PROSITE" id="PS51199">
    <property type="entry name" value="SF4_HELICASE"/>
    <property type="match status" value="1"/>
</dbReference>
<dbReference type="SUPFAM" id="SSF48024">
    <property type="entry name" value="N-terminal domain of DnaB helicase"/>
    <property type="match status" value="1"/>
</dbReference>
<dbReference type="InterPro" id="IPR007694">
    <property type="entry name" value="DNA_helicase_DnaB-like_C"/>
</dbReference>
<keyword evidence="4 13" id="KW-0547">Nucleotide-binding</keyword>
<dbReference type="OrthoDB" id="9773982at2"/>
<dbReference type="SUPFAM" id="SSF52540">
    <property type="entry name" value="P-loop containing nucleoside triphosphate hydrolases"/>
    <property type="match status" value="1"/>
</dbReference>
<dbReference type="GO" id="GO:0003677">
    <property type="term" value="F:DNA binding"/>
    <property type="evidence" value="ECO:0007669"/>
    <property type="project" value="UniProtKB-UniRule"/>
</dbReference>
<comment type="function">
    <text evidence="10 13">The main replicative DNA helicase, it participates in initiation and elongation during chromosome replication. Travels ahead of the DNA replisome, separating dsDNA into templates for DNA synthesis. A processive ATP-dependent 5'-3' DNA helicase it has DNA-dependent ATPase activity.</text>
</comment>
<dbReference type="InterPro" id="IPR016136">
    <property type="entry name" value="DNA_helicase_N/primase_C"/>
</dbReference>
<evidence type="ECO:0000256" key="13">
    <source>
        <dbReference type="RuleBase" id="RU362085"/>
    </source>
</evidence>
<proteinExistence type="inferred from homology"/>
<dbReference type="NCBIfam" id="NF004384">
    <property type="entry name" value="PRK05748.1"/>
    <property type="match status" value="1"/>
</dbReference>
<dbReference type="Pfam" id="PF00772">
    <property type="entry name" value="DnaB"/>
    <property type="match status" value="1"/>
</dbReference>
<evidence type="ECO:0000256" key="6">
    <source>
        <dbReference type="ARBA" id="ARBA00022806"/>
    </source>
</evidence>
<evidence type="ECO:0000256" key="11">
    <source>
        <dbReference type="ARBA" id="ARBA00048954"/>
    </source>
</evidence>
<dbReference type="GO" id="GO:1990077">
    <property type="term" value="C:primosome complex"/>
    <property type="evidence" value="ECO:0007669"/>
    <property type="project" value="UniProtKB-UniRule"/>
</dbReference>
<evidence type="ECO:0000256" key="7">
    <source>
        <dbReference type="ARBA" id="ARBA00022840"/>
    </source>
</evidence>
<comment type="catalytic activity">
    <reaction evidence="11 13">
        <text>ATP + H2O = ADP + phosphate + H(+)</text>
        <dbReference type="Rhea" id="RHEA:13065"/>
        <dbReference type="ChEBI" id="CHEBI:15377"/>
        <dbReference type="ChEBI" id="CHEBI:15378"/>
        <dbReference type="ChEBI" id="CHEBI:30616"/>
        <dbReference type="ChEBI" id="CHEBI:43474"/>
        <dbReference type="ChEBI" id="CHEBI:456216"/>
        <dbReference type="EC" id="5.6.2.3"/>
    </reaction>
</comment>
<dbReference type="CDD" id="cd00984">
    <property type="entry name" value="DnaB_C"/>
    <property type="match status" value="1"/>
</dbReference>
<dbReference type="SMART" id="SM00382">
    <property type="entry name" value="AAA"/>
    <property type="match status" value="1"/>
</dbReference>
<dbReference type="InterPro" id="IPR007692">
    <property type="entry name" value="DNA_helicase_DnaB"/>
</dbReference>
<evidence type="ECO:0000256" key="8">
    <source>
        <dbReference type="ARBA" id="ARBA00023125"/>
    </source>
</evidence>
<dbReference type="InterPro" id="IPR027417">
    <property type="entry name" value="P-loop_NTPase"/>
</dbReference>
<dbReference type="InterPro" id="IPR036185">
    <property type="entry name" value="DNA_heli_DnaB-like_N_sf"/>
</dbReference>
<keyword evidence="5 13" id="KW-0378">Hydrolase</keyword>
<dbReference type="PANTHER" id="PTHR30153">
    <property type="entry name" value="REPLICATIVE DNA HELICASE DNAB"/>
    <property type="match status" value="1"/>
</dbReference>
<keyword evidence="16" id="KW-1185">Reference proteome</keyword>
<organism evidence="15 16">
    <name type="scientific">Vespertiliibacter pulmonis</name>
    <dbReference type="NCBI Taxonomy" id="1443036"/>
    <lineage>
        <taxon>Bacteria</taxon>
        <taxon>Pseudomonadati</taxon>
        <taxon>Pseudomonadota</taxon>
        <taxon>Gammaproteobacteria</taxon>
        <taxon>Pasteurellales</taxon>
        <taxon>Pasteurellaceae</taxon>
        <taxon>Vespertiliibacter</taxon>
    </lineage>
</organism>
<dbReference type="GO" id="GO:0042802">
    <property type="term" value="F:identical protein binding"/>
    <property type="evidence" value="ECO:0007669"/>
    <property type="project" value="UniProtKB-ARBA"/>
</dbReference>
<dbReference type="NCBIfam" id="TIGR00665">
    <property type="entry name" value="DnaB"/>
    <property type="match status" value="1"/>
</dbReference>
<protein>
    <recommendedName>
        <fullName evidence="12 13">Replicative DNA helicase</fullName>
        <ecNumber evidence="12 13">5.6.2.3</ecNumber>
    </recommendedName>
</protein>
<accession>A0A3N4W8W7</accession>
<evidence type="ECO:0000313" key="15">
    <source>
        <dbReference type="EMBL" id="RPE85987.1"/>
    </source>
</evidence>
<evidence type="ECO:0000256" key="4">
    <source>
        <dbReference type="ARBA" id="ARBA00022741"/>
    </source>
</evidence>
<feature type="domain" description="SF4 helicase" evidence="14">
    <location>
        <begin position="197"/>
        <end position="479"/>
    </location>
</feature>
<name>A0A3N4W8W7_9PAST</name>
<dbReference type="FunFam" id="3.40.50.300:FF:000076">
    <property type="entry name" value="Replicative DNA helicase"/>
    <property type="match status" value="1"/>
</dbReference>
<dbReference type="GO" id="GO:0005829">
    <property type="term" value="C:cytosol"/>
    <property type="evidence" value="ECO:0007669"/>
    <property type="project" value="TreeGrafter"/>
</dbReference>
<dbReference type="PANTHER" id="PTHR30153:SF2">
    <property type="entry name" value="REPLICATIVE DNA HELICASE"/>
    <property type="match status" value="1"/>
</dbReference>
<dbReference type="GO" id="GO:0006269">
    <property type="term" value="P:DNA replication, synthesis of primer"/>
    <property type="evidence" value="ECO:0007669"/>
    <property type="project" value="UniProtKB-UniRule"/>
</dbReference>